<name>A0AAW0BPK9_9AGAR</name>
<keyword evidence="3" id="KW-1185">Reference proteome</keyword>
<feature type="transmembrane region" description="Helical" evidence="1">
    <location>
        <begin position="27"/>
        <end position="50"/>
    </location>
</feature>
<reference evidence="2 3" key="1">
    <citation type="journal article" date="2024" name="J Genomics">
        <title>Draft genome sequencing and assembly of Favolaschia claudopus CIRM-BRFM 2984 isolated from oak limbs.</title>
        <authorList>
            <person name="Navarro D."/>
            <person name="Drula E."/>
            <person name="Chaduli D."/>
            <person name="Cazenave R."/>
            <person name="Ahrendt S."/>
            <person name="Wang J."/>
            <person name="Lipzen A."/>
            <person name="Daum C."/>
            <person name="Barry K."/>
            <person name="Grigoriev I.V."/>
            <person name="Favel A."/>
            <person name="Rosso M.N."/>
            <person name="Martin F."/>
        </authorList>
    </citation>
    <scope>NUCLEOTIDE SEQUENCE [LARGE SCALE GENOMIC DNA]</scope>
    <source>
        <strain evidence="2 3">CIRM-BRFM 2984</strain>
    </source>
</reference>
<proteinExistence type="predicted"/>
<evidence type="ECO:0000313" key="3">
    <source>
        <dbReference type="Proteomes" id="UP001362999"/>
    </source>
</evidence>
<evidence type="ECO:0000313" key="2">
    <source>
        <dbReference type="EMBL" id="KAK7028520.1"/>
    </source>
</evidence>
<organism evidence="2 3">
    <name type="scientific">Favolaschia claudopus</name>
    <dbReference type="NCBI Taxonomy" id="2862362"/>
    <lineage>
        <taxon>Eukaryota</taxon>
        <taxon>Fungi</taxon>
        <taxon>Dikarya</taxon>
        <taxon>Basidiomycota</taxon>
        <taxon>Agaricomycotina</taxon>
        <taxon>Agaricomycetes</taxon>
        <taxon>Agaricomycetidae</taxon>
        <taxon>Agaricales</taxon>
        <taxon>Marasmiineae</taxon>
        <taxon>Mycenaceae</taxon>
        <taxon>Favolaschia</taxon>
    </lineage>
</organism>
<gene>
    <name evidence="2" type="ORF">R3P38DRAFT_2526050</name>
</gene>
<accession>A0AAW0BPK9</accession>
<keyword evidence="1" id="KW-0812">Transmembrane</keyword>
<dbReference type="AlphaFoldDB" id="A0AAW0BPK9"/>
<dbReference type="EMBL" id="JAWWNJ010000028">
    <property type="protein sequence ID" value="KAK7028520.1"/>
    <property type="molecule type" value="Genomic_DNA"/>
</dbReference>
<feature type="transmembrane region" description="Helical" evidence="1">
    <location>
        <begin position="109"/>
        <end position="131"/>
    </location>
</feature>
<keyword evidence="1" id="KW-1133">Transmembrane helix</keyword>
<evidence type="ECO:0000256" key="1">
    <source>
        <dbReference type="SAM" id="Phobius"/>
    </source>
</evidence>
<dbReference type="Proteomes" id="UP001362999">
    <property type="component" value="Unassembled WGS sequence"/>
</dbReference>
<feature type="non-terminal residue" evidence="2">
    <location>
        <position position="1"/>
    </location>
</feature>
<protein>
    <submittedName>
        <fullName evidence="2">Uncharacterized protein</fullName>
    </submittedName>
</protein>
<keyword evidence="1" id="KW-0472">Membrane</keyword>
<feature type="transmembrane region" description="Helical" evidence="1">
    <location>
        <begin position="170"/>
        <end position="194"/>
    </location>
</feature>
<sequence length="217" mass="23566">GLYVALFLLSLYTLSRRRTTGTRLLIIASYAMAVMGTTQIALMIAGAFTYSNFLQGMFEGNEGKITSAVYTLQKLGLAQDVAFTVNNFMTDCIFMYRCYVVWSRQVKPIILPALLLVLNAGALIMIVPYILGTVTNLCLTALTAGRIFWAQRAASAVIGPNSGTSRHYKIALGVILESGAIYFLVALTLTISYCSNFAMFHITSAIAQQLMGGLLAD</sequence>
<comment type="caution">
    <text evidence="2">The sequence shown here is derived from an EMBL/GenBank/DDBJ whole genome shotgun (WGS) entry which is preliminary data.</text>
</comment>